<dbReference type="EMBL" id="KQ971355">
    <property type="protein sequence ID" value="EFA05827.1"/>
    <property type="molecule type" value="Genomic_DNA"/>
</dbReference>
<name>D6WTM4_TRICA</name>
<accession>D6WTM4</accession>
<reference evidence="1 2" key="1">
    <citation type="journal article" date="2008" name="Nature">
        <title>The genome of the model beetle and pest Tribolium castaneum.</title>
        <authorList>
            <consortium name="Tribolium Genome Sequencing Consortium"/>
            <person name="Richards S."/>
            <person name="Gibbs R.A."/>
            <person name="Weinstock G.M."/>
            <person name="Brown S.J."/>
            <person name="Denell R."/>
            <person name="Beeman R.W."/>
            <person name="Gibbs R."/>
            <person name="Beeman R.W."/>
            <person name="Brown S.J."/>
            <person name="Bucher G."/>
            <person name="Friedrich M."/>
            <person name="Grimmelikhuijzen C.J."/>
            <person name="Klingler M."/>
            <person name="Lorenzen M."/>
            <person name="Richards S."/>
            <person name="Roth S."/>
            <person name="Schroder R."/>
            <person name="Tautz D."/>
            <person name="Zdobnov E.M."/>
            <person name="Muzny D."/>
            <person name="Gibbs R.A."/>
            <person name="Weinstock G.M."/>
            <person name="Attaway T."/>
            <person name="Bell S."/>
            <person name="Buhay C.J."/>
            <person name="Chandrabose M.N."/>
            <person name="Chavez D."/>
            <person name="Clerk-Blankenburg K.P."/>
            <person name="Cree A."/>
            <person name="Dao M."/>
            <person name="Davis C."/>
            <person name="Chacko J."/>
            <person name="Dinh H."/>
            <person name="Dugan-Rocha S."/>
            <person name="Fowler G."/>
            <person name="Garner T.T."/>
            <person name="Garnes J."/>
            <person name="Gnirke A."/>
            <person name="Hawes A."/>
            <person name="Hernandez J."/>
            <person name="Hines S."/>
            <person name="Holder M."/>
            <person name="Hume J."/>
            <person name="Jhangiani S.N."/>
            <person name="Joshi V."/>
            <person name="Khan Z.M."/>
            <person name="Jackson L."/>
            <person name="Kovar C."/>
            <person name="Kowis A."/>
            <person name="Lee S."/>
            <person name="Lewis L.R."/>
            <person name="Margolis J."/>
            <person name="Morgan M."/>
            <person name="Nazareth L.V."/>
            <person name="Nguyen N."/>
            <person name="Okwuonu G."/>
            <person name="Parker D."/>
            <person name="Richards S."/>
            <person name="Ruiz S.J."/>
            <person name="Santibanez J."/>
            <person name="Savard J."/>
            <person name="Scherer S.E."/>
            <person name="Schneider B."/>
            <person name="Sodergren E."/>
            <person name="Tautz D."/>
            <person name="Vattahil S."/>
            <person name="Villasana D."/>
            <person name="White C.S."/>
            <person name="Wright R."/>
            <person name="Park Y."/>
            <person name="Beeman R.W."/>
            <person name="Lord J."/>
            <person name="Oppert B."/>
            <person name="Lorenzen M."/>
            <person name="Brown S."/>
            <person name="Wang L."/>
            <person name="Savard J."/>
            <person name="Tautz D."/>
            <person name="Richards S."/>
            <person name="Weinstock G."/>
            <person name="Gibbs R.A."/>
            <person name="Liu Y."/>
            <person name="Worley K."/>
            <person name="Weinstock G."/>
            <person name="Elsik C.G."/>
            <person name="Reese J.T."/>
            <person name="Elhaik E."/>
            <person name="Landan G."/>
            <person name="Graur D."/>
            <person name="Arensburger P."/>
            <person name="Atkinson P."/>
            <person name="Beeman R.W."/>
            <person name="Beidler J."/>
            <person name="Brown S.J."/>
            <person name="Demuth J.P."/>
            <person name="Drury D.W."/>
            <person name="Du Y.Z."/>
            <person name="Fujiwara H."/>
            <person name="Lorenzen M."/>
            <person name="Maselli V."/>
            <person name="Osanai M."/>
            <person name="Park Y."/>
            <person name="Robertson H.M."/>
            <person name="Tu Z."/>
            <person name="Wang J.J."/>
            <person name="Wang S."/>
            <person name="Richards S."/>
            <person name="Song H."/>
            <person name="Zhang L."/>
            <person name="Sodergren E."/>
            <person name="Werner D."/>
            <person name="Stanke M."/>
            <person name="Morgenstern B."/>
            <person name="Solovyev V."/>
            <person name="Kosarev P."/>
            <person name="Brown G."/>
            <person name="Chen H.C."/>
            <person name="Ermolaeva O."/>
            <person name="Hlavina W."/>
            <person name="Kapustin Y."/>
            <person name="Kiryutin B."/>
            <person name="Kitts P."/>
            <person name="Maglott D."/>
            <person name="Pruitt K."/>
            <person name="Sapojnikov V."/>
            <person name="Souvorov A."/>
            <person name="Mackey A.J."/>
            <person name="Waterhouse R.M."/>
            <person name="Wyder S."/>
            <person name="Zdobnov E.M."/>
            <person name="Zdobnov E.M."/>
            <person name="Wyder S."/>
            <person name="Kriventseva E.V."/>
            <person name="Kadowaki T."/>
            <person name="Bork P."/>
            <person name="Aranda M."/>
            <person name="Bao R."/>
            <person name="Beermann A."/>
            <person name="Berns N."/>
            <person name="Bolognesi R."/>
            <person name="Bonneton F."/>
            <person name="Bopp D."/>
            <person name="Brown S.J."/>
            <person name="Bucher G."/>
            <person name="Butts T."/>
            <person name="Chaumot A."/>
            <person name="Denell R.E."/>
            <person name="Ferrier D.E."/>
            <person name="Friedrich M."/>
            <person name="Gordon C.M."/>
            <person name="Jindra M."/>
            <person name="Klingler M."/>
            <person name="Lan Q."/>
            <person name="Lattorff H.M."/>
            <person name="Laudet V."/>
            <person name="von Levetsow C."/>
            <person name="Liu Z."/>
            <person name="Lutz R."/>
            <person name="Lynch J.A."/>
            <person name="da Fonseca R.N."/>
            <person name="Posnien N."/>
            <person name="Reuter R."/>
            <person name="Roth S."/>
            <person name="Savard J."/>
            <person name="Schinko J.B."/>
            <person name="Schmitt C."/>
            <person name="Schoppmeier M."/>
            <person name="Schroder R."/>
            <person name="Shippy T.D."/>
            <person name="Simonnet F."/>
            <person name="Marques-Souza H."/>
            <person name="Tautz D."/>
            <person name="Tomoyasu Y."/>
            <person name="Trauner J."/>
            <person name="Van der Zee M."/>
            <person name="Vervoort M."/>
            <person name="Wittkopp N."/>
            <person name="Wimmer E.A."/>
            <person name="Yang X."/>
            <person name="Jones A.K."/>
            <person name="Sattelle D.B."/>
            <person name="Ebert P.R."/>
            <person name="Nelson D."/>
            <person name="Scott J.G."/>
            <person name="Beeman R.W."/>
            <person name="Muthukrishnan S."/>
            <person name="Kramer K.J."/>
            <person name="Arakane Y."/>
            <person name="Beeman R.W."/>
            <person name="Zhu Q."/>
            <person name="Hogenkamp D."/>
            <person name="Dixit R."/>
            <person name="Oppert B."/>
            <person name="Jiang H."/>
            <person name="Zou Z."/>
            <person name="Marshall J."/>
            <person name="Elpidina E."/>
            <person name="Vinokurov K."/>
            <person name="Oppert C."/>
            <person name="Zou Z."/>
            <person name="Evans J."/>
            <person name="Lu Z."/>
            <person name="Zhao P."/>
            <person name="Sumathipala N."/>
            <person name="Altincicek B."/>
            <person name="Vilcinskas A."/>
            <person name="Williams M."/>
            <person name="Hultmark D."/>
            <person name="Hetru C."/>
            <person name="Jiang H."/>
            <person name="Grimmelikhuijzen C.J."/>
            <person name="Hauser F."/>
            <person name="Cazzamali G."/>
            <person name="Williamson M."/>
            <person name="Park Y."/>
            <person name="Li B."/>
            <person name="Tanaka Y."/>
            <person name="Predel R."/>
            <person name="Neupert S."/>
            <person name="Schachtner J."/>
            <person name="Verleyen P."/>
            <person name="Raible F."/>
            <person name="Bork P."/>
            <person name="Friedrich M."/>
            <person name="Walden K.K."/>
            <person name="Robertson H.M."/>
            <person name="Angeli S."/>
            <person name="Foret S."/>
            <person name="Bucher G."/>
            <person name="Schuetz S."/>
            <person name="Maleszka R."/>
            <person name="Wimmer E.A."/>
            <person name="Beeman R.W."/>
            <person name="Lorenzen M."/>
            <person name="Tomoyasu Y."/>
            <person name="Miller S.C."/>
            <person name="Grossmann D."/>
            <person name="Bucher G."/>
        </authorList>
    </citation>
    <scope>NUCLEOTIDE SEQUENCE [LARGE SCALE GENOMIC DNA]</scope>
    <source>
        <strain evidence="1 2">Georgia GA2</strain>
    </source>
</reference>
<gene>
    <name evidence="1" type="primary">GLEAN_08609</name>
    <name evidence="1" type="ORF">TcasGA2_TC008609</name>
</gene>
<organism evidence="1 2">
    <name type="scientific">Tribolium castaneum</name>
    <name type="common">Red flour beetle</name>
    <dbReference type="NCBI Taxonomy" id="7070"/>
    <lineage>
        <taxon>Eukaryota</taxon>
        <taxon>Metazoa</taxon>
        <taxon>Ecdysozoa</taxon>
        <taxon>Arthropoda</taxon>
        <taxon>Hexapoda</taxon>
        <taxon>Insecta</taxon>
        <taxon>Pterygota</taxon>
        <taxon>Neoptera</taxon>
        <taxon>Endopterygota</taxon>
        <taxon>Coleoptera</taxon>
        <taxon>Polyphaga</taxon>
        <taxon>Cucujiformia</taxon>
        <taxon>Tenebrionidae</taxon>
        <taxon>Tenebrionidae incertae sedis</taxon>
        <taxon>Tribolium</taxon>
    </lineage>
</organism>
<sequence>MNIESDVTVDRGLSSISACCTPGATNNNINRVSSLSNSRRSKPVILNCSDGHDDSKSNIKVAAIAKSGVQIT</sequence>
<dbReference type="AlphaFoldDB" id="D6WTM4"/>
<reference evidence="1 2" key="2">
    <citation type="journal article" date="2010" name="Nucleic Acids Res.">
        <title>BeetleBase in 2010: revisions to provide comprehensive genomic information for Tribolium castaneum.</title>
        <authorList>
            <person name="Kim H.S."/>
            <person name="Murphy T."/>
            <person name="Xia J."/>
            <person name="Caragea D."/>
            <person name="Park Y."/>
            <person name="Beeman R.W."/>
            <person name="Lorenzen M.D."/>
            <person name="Butcher S."/>
            <person name="Manak J.R."/>
            <person name="Brown S.J."/>
        </authorList>
    </citation>
    <scope>GENOME REANNOTATION</scope>
    <source>
        <strain evidence="1 2">Georgia GA2</strain>
    </source>
</reference>
<dbReference type="InParanoid" id="D6WTM4"/>
<dbReference type="Proteomes" id="UP000007266">
    <property type="component" value="Linkage group 7"/>
</dbReference>
<dbReference type="HOGENOM" id="CLU_2725476_0_0_1"/>
<protein>
    <submittedName>
        <fullName evidence="1">Uncharacterized protein</fullName>
    </submittedName>
</protein>
<evidence type="ECO:0000313" key="1">
    <source>
        <dbReference type="EMBL" id="EFA05827.1"/>
    </source>
</evidence>
<keyword evidence="2" id="KW-1185">Reference proteome</keyword>
<proteinExistence type="predicted"/>
<evidence type="ECO:0000313" key="2">
    <source>
        <dbReference type="Proteomes" id="UP000007266"/>
    </source>
</evidence>